<evidence type="ECO:0000256" key="3">
    <source>
        <dbReference type="ARBA" id="ARBA00023163"/>
    </source>
</evidence>
<feature type="domain" description="HTH cro/C1-type" evidence="4">
    <location>
        <begin position="34"/>
        <end position="82"/>
    </location>
</feature>
<keyword evidence="3" id="KW-0804">Transcription</keyword>
<evidence type="ECO:0000259" key="4">
    <source>
        <dbReference type="PROSITE" id="PS50943"/>
    </source>
</evidence>
<dbReference type="Gene3D" id="1.10.260.40">
    <property type="entry name" value="lambda repressor-like DNA-binding domains"/>
    <property type="match status" value="1"/>
</dbReference>
<dbReference type="AlphaFoldDB" id="A0A172WXK4"/>
<dbReference type="Gene3D" id="2.10.109.10">
    <property type="entry name" value="Umud Fragment, subunit A"/>
    <property type="match status" value="1"/>
</dbReference>
<dbReference type="InterPro" id="IPR015927">
    <property type="entry name" value="Peptidase_S24_S26A/B/C"/>
</dbReference>
<dbReference type="PROSITE" id="PS50943">
    <property type="entry name" value="HTH_CROC1"/>
    <property type="match status" value="1"/>
</dbReference>
<dbReference type="EMBL" id="CP015641">
    <property type="protein sequence ID" value="ANF28015.1"/>
    <property type="molecule type" value="Genomic_DNA"/>
</dbReference>
<dbReference type="SMART" id="SM00530">
    <property type="entry name" value="HTH_XRE"/>
    <property type="match status" value="1"/>
</dbReference>
<dbReference type="InterPro" id="IPR010982">
    <property type="entry name" value="Lambda_DNA-bd_dom_sf"/>
</dbReference>
<organism evidence="5 6">
    <name type="scientific">Stutzerimonas stutzeri</name>
    <name type="common">Pseudomonas stutzeri</name>
    <dbReference type="NCBI Taxonomy" id="316"/>
    <lineage>
        <taxon>Bacteria</taxon>
        <taxon>Pseudomonadati</taxon>
        <taxon>Pseudomonadota</taxon>
        <taxon>Gammaproteobacteria</taxon>
        <taxon>Pseudomonadales</taxon>
        <taxon>Pseudomonadaceae</taxon>
        <taxon>Stutzerimonas</taxon>
    </lineage>
</organism>
<gene>
    <name evidence="5" type="ORF">PS273GM_13065</name>
</gene>
<dbReference type="PANTHER" id="PTHR40661">
    <property type="match status" value="1"/>
</dbReference>
<name>A0A172WXK4_STUST</name>
<reference evidence="5 6" key="1">
    <citation type="submission" date="2016-05" db="EMBL/GenBank/DDBJ databases">
        <title>Genome sequence of Pseudomonas stutzeri 273 and identification of the exopolysaccharide biosynthesis locus.</title>
        <authorList>
            <person name="Wu S."/>
            <person name="Sun C."/>
        </authorList>
    </citation>
    <scope>NUCLEOTIDE SEQUENCE [LARGE SCALE GENOMIC DNA]</scope>
    <source>
        <strain evidence="5 6">273</strain>
    </source>
</reference>
<dbReference type="InterPro" id="IPR001387">
    <property type="entry name" value="Cro/C1-type_HTH"/>
</dbReference>
<dbReference type="Pfam" id="PF01381">
    <property type="entry name" value="HTH_3"/>
    <property type="match status" value="1"/>
</dbReference>
<sequence length="260" mass="28960">MNERRPLTEEERAENLRLKAIFDARKAAARSVGRKLTQADVAEECGWNGQSAISQFTTGRIPLNLEALLKLSRVLKFRPEEVSPRLAQLVGSLPTTQTAAAEQVLVNASVWDDETPLSEDEVEVPFLREVELAAGSGRTVIQESSDLKLRFGRQTLRRHSVQAENAVCVVINGNSMEPRLPHGSTVSVDRGATNIIDGKLYALNHAGQLRVKQLYRLPGGGLRLRSFNREEHADEDYSAEEVQDQEIGIIGRVWWGAMFF</sequence>
<evidence type="ECO:0000256" key="2">
    <source>
        <dbReference type="ARBA" id="ARBA00023125"/>
    </source>
</evidence>
<dbReference type="GO" id="GO:0003677">
    <property type="term" value="F:DNA binding"/>
    <property type="evidence" value="ECO:0007669"/>
    <property type="project" value="UniProtKB-KW"/>
</dbReference>
<proteinExistence type="predicted"/>
<dbReference type="Proteomes" id="UP000077787">
    <property type="component" value="Chromosome"/>
</dbReference>
<evidence type="ECO:0000313" key="6">
    <source>
        <dbReference type="Proteomes" id="UP000077787"/>
    </source>
</evidence>
<dbReference type="OrthoDB" id="8613261at2"/>
<dbReference type="CDD" id="cd00093">
    <property type="entry name" value="HTH_XRE"/>
    <property type="match status" value="1"/>
</dbReference>
<dbReference type="InterPro" id="IPR036286">
    <property type="entry name" value="LexA/Signal_pep-like_sf"/>
</dbReference>
<dbReference type="PANTHER" id="PTHR40661:SF2">
    <property type="entry name" value="HTH-TYPE TRANSCRIPTIONAL REGULATOR PRTR"/>
    <property type="match status" value="1"/>
</dbReference>
<evidence type="ECO:0000256" key="1">
    <source>
        <dbReference type="ARBA" id="ARBA00023015"/>
    </source>
</evidence>
<dbReference type="RefSeq" id="WP_064482761.1">
    <property type="nucleotide sequence ID" value="NZ_CP015641.1"/>
</dbReference>
<keyword evidence="1" id="KW-0805">Transcription regulation</keyword>
<protein>
    <submittedName>
        <fullName evidence="5">XRE family transcriptional regulator</fullName>
    </submittedName>
</protein>
<dbReference type="CDD" id="cd06529">
    <property type="entry name" value="S24_LexA-like"/>
    <property type="match status" value="1"/>
</dbReference>
<dbReference type="Pfam" id="PF00717">
    <property type="entry name" value="Peptidase_S24"/>
    <property type="match status" value="1"/>
</dbReference>
<keyword evidence="2" id="KW-0238">DNA-binding</keyword>
<accession>A0A172WXK4</accession>
<dbReference type="SUPFAM" id="SSF51306">
    <property type="entry name" value="LexA/Signal peptidase"/>
    <property type="match status" value="1"/>
</dbReference>
<evidence type="ECO:0000313" key="5">
    <source>
        <dbReference type="EMBL" id="ANF28015.1"/>
    </source>
</evidence>
<dbReference type="InterPro" id="IPR039418">
    <property type="entry name" value="LexA-like"/>
</dbReference>
<dbReference type="SUPFAM" id="SSF47413">
    <property type="entry name" value="lambda repressor-like DNA-binding domains"/>
    <property type="match status" value="1"/>
</dbReference>